<dbReference type="InterPro" id="IPR058581">
    <property type="entry name" value="TM_HPP"/>
</dbReference>
<feature type="domain" description="CBS" evidence="4">
    <location>
        <begin position="235"/>
        <end position="293"/>
    </location>
</feature>
<dbReference type="InterPro" id="IPR051257">
    <property type="entry name" value="Diverse_CBS-Domain"/>
</dbReference>
<evidence type="ECO:0000313" key="5">
    <source>
        <dbReference type="EMBL" id="QXX79872.1"/>
    </source>
</evidence>
<evidence type="ECO:0000256" key="2">
    <source>
        <dbReference type="PROSITE-ProRule" id="PRU00703"/>
    </source>
</evidence>
<keyword evidence="3" id="KW-1133">Transmembrane helix</keyword>
<accession>A0ABX8SXM9</accession>
<dbReference type="InterPro" id="IPR046342">
    <property type="entry name" value="CBS_dom_sf"/>
</dbReference>
<dbReference type="PANTHER" id="PTHR43080">
    <property type="entry name" value="CBS DOMAIN-CONTAINING PROTEIN CBSX3, MITOCHONDRIAL"/>
    <property type="match status" value="1"/>
</dbReference>
<keyword evidence="3" id="KW-0472">Membrane</keyword>
<dbReference type="PROSITE" id="PS51371">
    <property type="entry name" value="CBS"/>
    <property type="match status" value="2"/>
</dbReference>
<dbReference type="RefSeq" id="WP_003803139.1">
    <property type="nucleotide sequence ID" value="NZ_CP049362.1"/>
</dbReference>
<protein>
    <submittedName>
        <fullName evidence="5">HPP family protein</fullName>
    </submittedName>
</protein>
<dbReference type="Pfam" id="PF00571">
    <property type="entry name" value="CBS"/>
    <property type="match status" value="2"/>
</dbReference>
<dbReference type="EMBL" id="CP049362">
    <property type="protein sequence ID" value="QXX79872.1"/>
    <property type="molecule type" value="Genomic_DNA"/>
</dbReference>
<dbReference type="Proteomes" id="UP000826050">
    <property type="component" value="Chromosome"/>
</dbReference>
<sequence>MPALLRHWFDSLRPKSLAIARPEMLRATFGATLSVLIVSSLSLYLSDFAHTHHWLVASLAASALLIFLVPTSPLAQPWNVLLGNLVGALTGISCAIFLPHPIAAITMAVCLSMPVMLALRCVHPPSLAMAVFPALNGIQNYDFVLFPVMFDSSLLIMLGMLYNRLTGVAYPPVHKPATRAVTTPSRFTDQDYDAALSHYKQTLNISHDDLEKLVSYVHQSAFRRNLGTRRCASLMNDAPLSCQADTPLQQAWDLMRERRIKALPVLDQNKQVIGILALSDFLQRAGLDQPDNLRQRLRRFLSPRQRSAPTVADIMTSPAVTANANWSVAELIPLFSQGRHRHMPVVNDHQELVGMITQSDLMLELFRILQPARNIQGQ</sequence>
<keyword evidence="6" id="KW-1185">Reference proteome</keyword>
<dbReference type="PANTHER" id="PTHR43080:SF29">
    <property type="entry name" value="OS02G0818000 PROTEIN"/>
    <property type="match status" value="1"/>
</dbReference>
<dbReference type="SUPFAM" id="SSF54631">
    <property type="entry name" value="CBS-domain pair"/>
    <property type="match status" value="1"/>
</dbReference>
<organism evidence="5 6">
    <name type="scientific">Alcaligenes ammonioxydans</name>
    <dbReference type="NCBI Taxonomy" id="2582914"/>
    <lineage>
        <taxon>Bacteria</taxon>
        <taxon>Pseudomonadati</taxon>
        <taxon>Pseudomonadota</taxon>
        <taxon>Betaproteobacteria</taxon>
        <taxon>Burkholderiales</taxon>
        <taxon>Alcaligenaceae</taxon>
        <taxon>Alcaligenes</taxon>
    </lineage>
</organism>
<keyword evidence="1 2" id="KW-0129">CBS domain</keyword>
<keyword evidence="3" id="KW-0812">Transmembrane</keyword>
<evidence type="ECO:0000259" key="4">
    <source>
        <dbReference type="PROSITE" id="PS51371"/>
    </source>
</evidence>
<dbReference type="CDD" id="cd04600">
    <property type="entry name" value="CBS_pair_HPP_assoc"/>
    <property type="match status" value="1"/>
</dbReference>
<feature type="transmembrane region" description="Helical" evidence="3">
    <location>
        <begin position="104"/>
        <end position="122"/>
    </location>
</feature>
<evidence type="ECO:0000313" key="6">
    <source>
        <dbReference type="Proteomes" id="UP000826050"/>
    </source>
</evidence>
<evidence type="ECO:0000256" key="3">
    <source>
        <dbReference type="SAM" id="Phobius"/>
    </source>
</evidence>
<name>A0ABX8SXM9_9BURK</name>
<evidence type="ECO:0000256" key="1">
    <source>
        <dbReference type="ARBA" id="ARBA00023122"/>
    </source>
</evidence>
<reference evidence="5 6" key="1">
    <citation type="submission" date="2020-02" db="EMBL/GenBank/DDBJ databases">
        <title>Partial ammonium oxidation to N2 by heterotrophic bacteria.</title>
        <authorList>
            <person name="Wu M."/>
        </authorList>
    </citation>
    <scope>NUCLEOTIDE SEQUENCE [LARGE SCALE GENOMIC DNA]</scope>
    <source>
        <strain evidence="5 6">HO-1</strain>
    </source>
</reference>
<proteinExistence type="predicted"/>
<dbReference type="InterPro" id="IPR000644">
    <property type="entry name" value="CBS_dom"/>
</dbReference>
<feature type="domain" description="CBS" evidence="4">
    <location>
        <begin position="315"/>
        <end position="375"/>
    </location>
</feature>
<feature type="transmembrane region" description="Helical" evidence="3">
    <location>
        <begin position="51"/>
        <end position="69"/>
    </location>
</feature>
<dbReference type="Pfam" id="PF04982">
    <property type="entry name" value="TM_HPP"/>
    <property type="match status" value="1"/>
</dbReference>
<gene>
    <name evidence="5" type="ORF">FE795_13175</name>
</gene>
<feature type="transmembrane region" description="Helical" evidence="3">
    <location>
        <begin position="24"/>
        <end position="45"/>
    </location>
</feature>
<feature type="transmembrane region" description="Helical" evidence="3">
    <location>
        <begin position="143"/>
        <end position="162"/>
    </location>
</feature>
<dbReference type="SMART" id="SM00116">
    <property type="entry name" value="CBS"/>
    <property type="match status" value="2"/>
</dbReference>
<dbReference type="Gene3D" id="3.10.580.10">
    <property type="entry name" value="CBS-domain"/>
    <property type="match status" value="2"/>
</dbReference>